<gene>
    <name evidence="2" type="ORF">HEK616_11270</name>
</gene>
<name>A0ABM7ZMN9_STRNI</name>
<proteinExistence type="predicted"/>
<dbReference type="InterPro" id="IPR011010">
    <property type="entry name" value="DNA_brk_join_enz"/>
</dbReference>
<reference evidence="2" key="1">
    <citation type="submission" date="2022-06" db="EMBL/GenBank/DDBJ databases">
        <title>Complete genome sequence of Streptomyces nigrescens HEK616.</title>
        <authorList>
            <person name="Asamizu S."/>
            <person name="Onaka H."/>
        </authorList>
    </citation>
    <scope>NUCLEOTIDE SEQUENCE</scope>
    <source>
        <strain evidence="2">HEK616</strain>
    </source>
</reference>
<dbReference type="Proteomes" id="UP001059597">
    <property type="component" value="Chromosome"/>
</dbReference>
<evidence type="ECO:0000313" key="2">
    <source>
        <dbReference type="EMBL" id="BDM67640.1"/>
    </source>
</evidence>
<evidence type="ECO:0000313" key="3">
    <source>
        <dbReference type="Proteomes" id="UP001059597"/>
    </source>
</evidence>
<dbReference type="SUPFAM" id="SSF56349">
    <property type="entry name" value="DNA breaking-rejoining enzymes"/>
    <property type="match status" value="1"/>
</dbReference>
<keyword evidence="3" id="KW-1185">Reference proteome</keyword>
<evidence type="ECO:0008006" key="4">
    <source>
        <dbReference type="Google" id="ProtNLM"/>
    </source>
</evidence>
<accession>A0ABM7ZMN9</accession>
<dbReference type="Gene3D" id="1.10.443.10">
    <property type="entry name" value="Intergrase catalytic core"/>
    <property type="match status" value="1"/>
</dbReference>
<sequence length="44" mass="5158">MVMEILGHRQIAITMDRYTHLVQEAQQKAVRHMDRLLKQRPGTG</sequence>
<evidence type="ECO:0000256" key="1">
    <source>
        <dbReference type="ARBA" id="ARBA00023172"/>
    </source>
</evidence>
<dbReference type="InterPro" id="IPR013762">
    <property type="entry name" value="Integrase-like_cat_sf"/>
</dbReference>
<dbReference type="EMBL" id="AP026073">
    <property type="protein sequence ID" value="BDM67640.1"/>
    <property type="molecule type" value="Genomic_DNA"/>
</dbReference>
<protein>
    <recommendedName>
        <fullName evidence="4">Integrase</fullName>
    </recommendedName>
</protein>
<keyword evidence="1" id="KW-0233">DNA recombination</keyword>
<organism evidence="2 3">
    <name type="scientific">Streptomyces nigrescens</name>
    <dbReference type="NCBI Taxonomy" id="1920"/>
    <lineage>
        <taxon>Bacteria</taxon>
        <taxon>Bacillati</taxon>
        <taxon>Actinomycetota</taxon>
        <taxon>Actinomycetes</taxon>
        <taxon>Kitasatosporales</taxon>
        <taxon>Streptomycetaceae</taxon>
        <taxon>Streptomyces</taxon>
    </lineage>
</organism>